<reference evidence="2" key="1">
    <citation type="journal article" date="2014" name="Proc. Natl. Acad. Sci. U.S.A.">
        <title>Extensive sampling of basidiomycete genomes demonstrates inadequacy of the white-rot/brown-rot paradigm for wood decay fungi.</title>
        <authorList>
            <person name="Riley R."/>
            <person name="Salamov A.A."/>
            <person name="Brown D.W."/>
            <person name="Nagy L.G."/>
            <person name="Floudas D."/>
            <person name="Held B.W."/>
            <person name="Levasseur A."/>
            <person name="Lombard V."/>
            <person name="Morin E."/>
            <person name="Otillar R."/>
            <person name="Lindquist E.A."/>
            <person name="Sun H."/>
            <person name="LaButti K.M."/>
            <person name="Schmutz J."/>
            <person name="Jabbour D."/>
            <person name="Luo H."/>
            <person name="Baker S.E."/>
            <person name="Pisabarro A.G."/>
            <person name="Walton J.D."/>
            <person name="Blanchette R.A."/>
            <person name="Henrissat B."/>
            <person name="Martin F."/>
            <person name="Cullen D."/>
            <person name="Hibbett D.S."/>
            <person name="Grigoriev I.V."/>
        </authorList>
    </citation>
    <scope>NUCLEOTIDE SEQUENCE [LARGE SCALE GENOMIC DNA]</scope>
    <source>
        <strain evidence="2">MUCL 33604</strain>
    </source>
</reference>
<organism evidence="1 2">
    <name type="scientific">Jaapia argillacea MUCL 33604</name>
    <dbReference type="NCBI Taxonomy" id="933084"/>
    <lineage>
        <taxon>Eukaryota</taxon>
        <taxon>Fungi</taxon>
        <taxon>Dikarya</taxon>
        <taxon>Basidiomycota</taxon>
        <taxon>Agaricomycotina</taxon>
        <taxon>Agaricomycetes</taxon>
        <taxon>Agaricomycetidae</taxon>
        <taxon>Jaapiales</taxon>
        <taxon>Jaapiaceae</taxon>
        <taxon>Jaapia</taxon>
    </lineage>
</organism>
<proteinExistence type="predicted"/>
<protein>
    <submittedName>
        <fullName evidence="1">Uncharacterized protein</fullName>
    </submittedName>
</protein>
<dbReference type="AlphaFoldDB" id="A0A067Q7V0"/>
<dbReference type="Pfam" id="PF02410">
    <property type="entry name" value="RsfS"/>
    <property type="match status" value="1"/>
</dbReference>
<sequence length="100" mass="11311">KRTRGRVDGGRGVLEDVGGGIWNWVVIAQVKEGTEKRGAIESVVRLVRKTLLTMTPPLPLPPNSKRRVGDSWAMIDAGEFAVHILSREAREKFFEDRTRW</sequence>
<evidence type="ECO:0000313" key="2">
    <source>
        <dbReference type="Proteomes" id="UP000027265"/>
    </source>
</evidence>
<dbReference type="SUPFAM" id="SSF81301">
    <property type="entry name" value="Nucleotidyltransferase"/>
    <property type="match status" value="1"/>
</dbReference>
<dbReference type="InterPro" id="IPR043519">
    <property type="entry name" value="NT_sf"/>
</dbReference>
<feature type="non-terminal residue" evidence="1">
    <location>
        <position position="1"/>
    </location>
</feature>
<evidence type="ECO:0000313" key="1">
    <source>
        <dbReference type="EMBL" id="KDQ59567.1"/>
    </source>
</evidence>
<dbReference type="InParanoid" id="A0A067Q7V0"/>
<dbReference type="EMBL" id="KL197715">
    <property type="protein sequence ID" value="KDQ59567.1"/>
    <property type="molecule type" value="Genomic_DNA"/>
</dbReference>
<gene>
    <name evidence="1" type="ORF">JAAARDRAFT_127153</name>
</gene>
<dbReference type="Proteomes" id="UP000027265">
    <property type="component" value="Unassembled WGS sequence"/>
</dbReference>
<accession>A0A067Q7V0</accession>
<dbReference type="Gene3D" id="3.30.460.10">
    <property type="entry name" value="Beta Polymerase, domain 2"/>
    <property type="match status" value="1"/>
</dbReference>
<dbReference type="OrthoDB" id="21330at2759"/>
<name>A0A067Q7V0_9AGAM</name>
<dbReference type="HOGENOM" id="CLU_123408_0_0_1"/>
<keyword evidence="2" id="KW-1185">Reference proteome</keyword>